<dbReference type="EMBL" id="JANBQF010000472">
    <property type="protein sequence ID" value="KAJ2000893.1"/>
    <property type="molecule type" value="Genomic_DNA"/>
</dbReference>
<keyword evidence="2" id="KW-0677">Repeat</keyword>
<dbReference type="AlphaFoldDB" id="A0A9W8EGS4"/>
<accession>A0A9W8EGS4</accession>
<dbReference type="InterPro" id="IPR019775">
    <property type="entry name" value="WD40_repeat_CS"/>
</dbReference>
<dbReference type="CDD" id="cd00200">
    <property type="entry name" value="WD40"/>
    <property type="match status" value="1"/>
</dbReference>
<dbReference type="PROSITE" id="PS50082">
    <property type="entry name" value="WD_REPEATS_2"/>
    <property type="match status" value="4"/>
</dbReference>
<feature type="region of interest" description="Disordered" evidence="4">
    <location>
        <begin position="39"/>
        <end position="209"/>
    </location>
</feature>
<dbReference type="PROSITE" id="PS00678">
    <property type="entry name" value="WD_REPEATS_1"/>
    <property type="match status" value="2"/>
</dbReference>
<dbReference type="InterPro" id="IPR015943">
    <property type="entry name" value="WD40/YVTN_repeat-like_dom_sf"/>
</dbReference>
<dbReference type="Gene3D" id="2.130.10.10">
    <property type="entry name" value="YVTN repeat-like/Quinoprotein amine dehydrogenase"/>
    <property type="match status" value="2"/>
</dbReference>
<feature type="compositionally biased region" description="Low complexity" evidence="4">
    <location>
        <begin position="94"/>
        <end position="104"/>
    </location>
</feature>
<keyword evidence="6" id="KW-1185">Reference proteome</keyword>
<dbReference type="GO" id="GO:1990234">
    <property type="term" value="C:transferase complex"/>
    <property type="evidence" value="ECO:0007669"/>
    <property type="project" value="UniProtKB-ARBA"/>
</dbReference>
<dbReference type="Proteomes" id="UP001150907">
    <property type="component" value="Unassembled WGS sequence"/>
</dbReference>
<protein>
    <submittedName>
        <fullName evidence="5">Uncharacterized protein</fullName>
    </submittedName>
</protein>
<evidence type="ECO:0000256" key="4">
    <source>
        <dbReference type="SAM" id="MobiDB-lite"/>
    </source>
</evidence>
<feature type="repeat" description="WD" evidence="3">
    <location>
        <begin position="421"/>
        <end position="462"/>
    </location>
</feature>
<dbReference type="InterPro" id="IPR020472">
    <property type="entry name" value="WD40_PAC1"/>
</dbReference>
<dbReference type="InterPro" id="IPR036322">
    <property type="entry name" value="WD40_repeat_dom_sf"/>
</dbReference>
<dbReference type="SUPFAM" id="SSF50978">
    <property type="entry name" value="WD40 repeat-like"/>
    <property type="match status" value="1"/>
</dbReference>
<name>A0A9W8EGS4_9FUNG</name>
<feature type="region of interest" description="Disordered" evidence="4">
    <location>
        <begin position="223"/>
        <end position="285"/>
    </location>
</feature>
<keyword evidence="1 3" id="KW-0853">WD repeat</keyword>
<reference evidence="5" key="1">
    <citation type="submission" date="2022-07" db="EMBL/GenBank/DDBJ databases">
        <title>Phylogenomic reconstructions and comparative analyses of Kickxellomycotina fungi.</title>
        <authorList>
            <person name="Reynolds N.K."/>
            <person name="Stajich J.E."/>
            <person name="Barry K."/>
            <person name="Grigoriev I.V."/>
            <person name="Crous P."/>
            <person name="Smith M.E."/>
        </authorList>
    </citation>
    <scope>NUCLEOTIDE SEQUENCE</scope>
    <source>
        <strain evidence="5">IMI 214461</strain>
    </source>
</reference>
<feature type="compositionally biased region" description="Acidic residues" evidence="4">
    <location>
        <begin position="72"/>
        <end position="82"/>
    </location>
</feature>
<gene>
    <name evidence="5" type="ORF">H4R26_004397</name>
</gene>
<dbReference type="PANTHER" id="PTHR22847:SF637">
    <property type="entry name" value="WD REPEAT DOMAIN 5B"/>
    <property type="match status" value="1"/>
</dbReference>
<feature type="compositionally biased region" description="Basic and acidic residues" evidence="4">
    <location>
        <begin position="257"/>
        <end position="272"/>
    </location>
</feature>
<comment type="caution">
    <text evidence="5">The sequence shown here is derived from an EMBL/GenBank/DDBJ whole genome shotgun (WGS) entry which is preliminary data.</text>
</comment>
<dbReference type="Pfam" id="PF00400">
    <property type="entry name" value="WD40"/>
    <property type="match status" value="4"/>
</dbReference>
<sequence>MEDPEELLDSKAELDQEEMERLLRENRALKGRLDELERENRLLKNRNFDLSMRYGRSAENRRQPFELVFYDSDQDADGENGDNGDNGGGGDNNGAGTSNGSDANEVSGAGYSVEECDSGQEGGNSGNESAELEPTHAGELNVGPEKPGGAAAPVASTVLPEYATGLGKSNAKRGHGDGSRRRAASRSVAPDTAIPVLGAEKGGDLRDNNAATAPRVAVVVGAQAAARRGSEKQRRVLDTSDADRDGSARYADIEAAPAKDKKPVRESEERHGGGGATGGPSRRREAKQIKCYAEMDGHDGAIYSAQYSRSGGLVASASFDKTVRVWDIGEQKAVAVLEGHTQSVFDVAWRDDSAALTSACFDRTCIEWDVATMVAATRLQCDGLVQCVRYSTHNPRVIYAGNSSGHITIHDTRQAASATKLSNDGAMVNTIYCFNDETRLVSGDRNGEIKMWDVRIGRFMRLVSADAQRRAISHISVVKNEKSGTEFMAANSYDNVLRVYDRVDDASVPTPRVIHELRGIRSRNWPIKNAFLDPQVSQEQLLGLYDDDYFELDTRSQSEARGLSSMLFLITGSAEPFAYLYKLNTSSKTMRVDDKAKRGVRQRLEGHSDRVYAVATHPTEIKACTAGADGSIRLWHIPSTGRLLKEAY</sequence>
<evidence type="ECO:0000313" key="6">
    <source>
        <dbReference type="Proteomes" id="UP001150907"/>
    </source>
</evidence>
<dbReference type="PROSITE" id="PS50294">
    <property type="entry name" value="WD_REPEATS_REGION"/>
    <property type="match status" value="3"/>
</dbReference>
<evidence type="ECO:0000256" key="1">
    <source>
        <dbReference type="ARBA" id="ARBA00022574"/>
    </source>
</evidence>
<organism evidence="5 6">
    <name type="scientific">Coemansia thaxteri</name>
    <dbReference type="NCBI Taxonomy" id="2663907"/>
    <lineage>
        <taxon>Eukaryota</taxon>
        <taxon>Fungi</taxon>
        <taxon>Fungi incertae sedis</taxon>
        <taxon>Zoopagomycota</taxon>
        <taxon>Kickxellomycotina</taxon>
        <taxon>Kickxellomycetes</taxon>
        <taxon>Kickxellales</taxon>
        <taxon>Kickxellaceae</taxon>
        <taxon>Coemansia</taxon>
    </lineage>
</organism>
<feature type="repeat" description="WD" evidence="3">
    <location>
        <begin position="295"/>
        <end position="336"/>
    </location>
</feature>
<feature type="repeat" description="WD" evidence="3">
    <location>
        <begin position="337"/>
        <end position="378"/>
    </location>
</feature>
<feature type="repeat" description="WD" evidence="3">
    <location>
        <begin position="604"/>
        <end position="645"/>
    </location>
</feature>
<dbReference type="OrthoDB" id="6262491at2759"/>
<evidence type="ECO:0000313" key="5">
    <source>
        <dbReference type="EMBL" id="KAJ2000893.1"/>
    </source>
</evidence>
<feature type="compositionally biased region" description="Gly residues" evidence="4">
    <location>
        <begin position="84"/>
        <end position="93"/>
    </location>
</feature>
<proteinExistence type="predicted"/>
<dbReference type="InterPro" id="IPR001680">
    <property type="entry name" value="WD40_rpt"/>
</dbReference>
<dbReference type="PANTHER" id="PTHR22847">
    <property type="entry name" value="WD40 REPEAT PROTEIN"/>
    <property type="match status" value="1"/>
</dbReference>
<feature type="compositionally biased region" description="Basic and acidic residues" evidence="4">
    <location>
        <begin position="228"/>
        <end position="247"/>
    </location>
</feature>
<evidence type="ECO:0000256" key="2">
    <source>
        <dbReference type="ARBA" id="ARBA00022737"/>
    </source>
</evidence>
<evidence type="ECO:0000256" key="3">
    <source>
        <dbReference type="PROSITE-ProRule" id="PRU00221"/>
    </source>
</evidence>
<dbReference type="PRINTS" id="PR00320">
    <property type="entry name" value="GPROTEINBRPT"/>
</dbReference>
<dbReference type="SMART" id="SM00320">
    <property type="entry name" value="WD40"/>
    <property type="match status" value="6"/>
</dbReference>